<comment type="caution">
    <text evidence="2">The sequence shown here is derived from an EMBL/GenBank/DDBJ whole genome shotgun (WGS) entry which is preliminary data.</text>
</comment>
<accession>A0A368FGU8</accession>
<evidence type="ECO:0000259" key="1">
    <source>
        <dbReference type="Pfam" id="PF17171"/>
    </source>
</evidence>
<dbReference type="PANTHER" id="PTHR12289">
    <property type="entry name" value="METAXIN RELATED"/>
    <property type="match status" value="1"/>
</dbReference>
<reference evidence="2 3" key="1">
    <citation type="submission" date="2014-10" db="EMBL/GenBank/DDBJ databases">
        <title>Draft genome of the hookworm Ancylostoma caninum.</title>
        <authorList>
            <person name="Mitreva M."/>
        </authorList>
    </citation>
    <scope>NUCLEOTIDE SEQUENCE [LARGE SCALE GENOMIC DNA]</scope>
    <source>
        <strain evidence="2 3">Baltimore</strain>
    </source>
</reference>
<dbReference type="InterPro" id="IPR050931">
    <property type="entry name" value="Mito_Protein_Transport_Metaxin"/>
</dbReference>
<dbReference type="Pfam" id="PF17171">
    <property type="entry name" value="GST_C_6"/>
    <property type="match status" value="1"/>
</dbReference>
<feature type="non-terminal residue" evidence="2">
    <location>
        <position position="56"/>
    </location>
</feature>
<dbReference type="SUPFAM" id="SSF47616">
    <property type="entry name" value="GST C-terminal domain-like"/>
    <property type="match status" value="1"/>
</dbReference>
<proteinExistence type="predicted"/>
<dbReference type="Proteomes" id="UP000252519">
    <property type="component" value="Unassembled WGS sequence"/>
</dbReference>
<dbReference type="EMBL" id="JOJR01001302">
    <property type="protein sequence ID" value="RCN31434.1"/>
    <property type="molecule type" value="Genomic_DNA"/>
</dbReference>
<dbReference type="AlphaFoldDB" id="A0A368FGU8"/>
<dbReference type="PANTHER" id="PTHR12289:SF41">
    <property type="entry name" value="FAILED AXON CONNECTIONS-RELATED"/>
    <property type="match status" value="1"/>
</dbReference>
<name>A0A368FGU8_ANCCA</name>
<keyword evidence="3" id="KW-1185">Reference proteome</keyword>
<dbReference type="OrthoDB" id="5831332at2759"/>
<protein>
    <recommendedName>
        <fullName evidence="1">Metaxin glutathione S-transferase domain-containing protein</fullName>
    </recommendedName>
</protein>
<dbReference type="GO" id="GO:0005737">
    <property type="term" value="C:cytoplasm"/>
    <property type="evidence" value="ECO:0007669"/>
    <property type="project" value="TreeGrafter"/>
</dbReference>
<gene>
    <name evidence="2" type="ORF">ANCCAN_22776</name>
</gene>
<sequence length="56" mass="6291">MSHAQGMGRNTPEEVVILAKKDLDAMSLFLGNKKFFFGDKPVTLDCDMFAHLSQFL</sequence>
<evidence type="ECO:0000313" key="3">
    <source>
        <dbReference type="Proteomes" id="UP000252519"/>
    </source>
</evidence>
<feature type="domain" description="Metaxin glutathione S-transferase" evidence="1">
    <location>
        <begin position="19"/>
        <end position="55"/>
    </location>
</feature>
<dbReference type="CDD" id="cd03193">
    <property type="entry name" value="GST_C_Metaxin"/>
    <property type="match status" value="1"/>
</dbReference>
<dbReference type="InterPro" id="IPR036282">
    <property type="entry name" value="Glutathione-S-Trfase_C_sf"/>
</dbReference>
<evidence type="ECO:0000313" key="2">
    <source>
        <dbReference type="EMBL" id="RCN31434.1"/>
    </source>
</evidence>
<organism evidence="2 3">
    <name type="scientific">Ancylostoma caninum</name>
    <name type="common">Dog hookworm</name>
    <dbReference type="NCBI Taxonomy" id="29170"/>
    <lineage>
        <taxon>Eukaryota</taxon>
        <taxon>Metazoa</taxon>
        <taxon>Ecdysozoa</taxon>
        <taxon>Nematoda</taxon>
        <taxon>Chromadorea</taxon>
        <taxon>Rhabditida</taxon>
        <taxon>Rhabditina</taxon>
        <taxon>Rhabditomorpha</taxon>
        <taxon>Strongyloidea</taxon>
        <taxon>Ancylostomatidae</taxon>
        <taxon>Ancylostomatinae</taxon>
        <taxon>Ancylostoma</taxon>
    </lineage>
</organism>
<dbReference type="InterPro" id="IPR033468">
    <property type="entry name" value="Metaxin_GST"/>
</dbReference>